<dbReference type="InParanoid" id="A0A3N4LKE7"/>
<protein>
    <submittedName>
        <fullName evidence="1">Uncharacterized protein</fullName>
    </submittedName>
</protein>
<keyword evidence="2" id="KW-1185">Reference proteome</keyword>
<feature type="non-terminal residue" evidence="1">
    <location>
        <position position="74"/>
    </location>
</feature>
<dbReference type="Proteomes" id="UP000267821">
    <property type="component" value="Unassembled WGS sequence"/>
</dbReference>
<dbReference type="AlphaFoldDB" id="A0A3N4LKE7"/>
<evidence type="ECO:0000313" key="1">
    <source>
        <dbReference type="EMBL" id="RPB21131.1"/>
    </source>
</evidence>
<dbReference type="EMBL" id="ML121563">
    <property type="protein sequence ID" value="RPB21131.1"/>
    <property type="molecule type" value="Genomic_DNA"/>
</dbReference>
<evidence type="ECO:0000313" key="2">
    <source>
        <dbReference type="Proteomes" id="UP000267821"/>
    </source>
</evidence>
<organism evidence="1 2">
    <name type="scientific">Terfezia boudieri ATCC MYA-4762</name>
    <dbReference type="NCBI Taxonomy" id="1051890"/>
    <lineage>
        <taxon>Eukaryota</taxon>
        <taxon>Fungi</taxon>
        <taxon>Dikarya</taxon>
        <taxon>Ascomycota</taxon>
        <taxon>Pezizomycotina</taxon>
        <taxon>Pezizomycetes</taxon>
        <taxon>Pezizales</taxon>
        <taxon>Pezizaceae</taxon>
        <taxon>Terfezia</taxon>
    </lineage>
</organism>
<gene>
    <name evidence="1" type="ORF">L211DRAFT_840958</name>
</gene>
<reference evidence="1 2" key="1">
    <citation type="journal article" date="2018" name="Nat. Ecol. Evol.">
        <title>Pezizomycetes genomes reveal the molecular basis of ectomycorrhizal truffle lifestyle.</title>
        <authorList>
            <person name="Murat C."/>
            <person name="Payen T."/>
            <person name="Noel B."/>
            <person name="Kuo A."/>
            <person name="Morin E."/>
            <person name="Chen J."/>
            <person name="Kohler A."/>
            <person name="Krizsan K."/>
            <person name="Balestrini R."/>
            <person name="Da Silva C."/>
            <person name="Montanini B."/>
            <person name="Hainaut M."/>
            <person name="Levati E."/>
            <person name="Barry K.W."/>
            <person name="Belfiori B."/>
            <person name="Cichocki N."/>
            <person name="Clum A."/>
            <person name="Dockter R.B."/>
            <person name="Fauchery L."/>
            <person name="Guy J."/>
            <person name="Iotti M."/>
            <person name="Le Tacon F."/>
            <person name="Lindquist E.A."/>
            <person name="Lipzen A."/>
            <person name="Malagnac F."/>
            <person name="Mello A."/>
            <person name="Molinier V."/>
            <person name="Miyauchi S."/>
            <person name="Poulain J."/>
            <person name="Riccioni C."/>
            <person name="Rubini A."/>
            <person name="Sitrit Y."/>
            <person name="Splivallo R."/>
            <person name="Traeger S."/>
            <person name="Wang M."/>
            <person name="Zifcakova L."/>
            <person name="Wipf D."/>
            <person name="Zambonelli A."/>
            <person name="Paolocci F."/>
            <person name="Nowrousian M."/>
            <person name="Ottonello S."/>
            <person name="Baldrian P."/>
            <person name="Spatafora J.W."/>
            <person name="Henrissat B."/>
            <person name="Nagy L.G."/>
            <person name="Aury J.M."/>
            <person name="Wincker P."/>
            <person name="Grigoriev I.V."/>
            <person name="Bonfante P."/>
            <person name="Martin F.M."/>
        </authorList>
    </citation>
    <scope>NUCLEOTIDE SEQUENCE [LARGE SCALE GENOMIC DNA]</scope>
    <source>
        <strain evidence="1 2">ATCC MYA-4762</strain>
    </source>
</reference>
<name>A0A3N4LKE7_9PEZI</name>
<accession>A0A3N4LKE7</accession>
<proteinExistence type="predicted"/>
<sequence>MSPLKKLAFGGFGRVLFYKQKWIPRELEDLDAKGLARKILQLGNSSWRWWLARCDMYDDRIITAFNDCIGHASL</sequence>